<keyword evidence="1" id="KW-0472">Membrane</keyword>
<gene>
    <name evidence="2" type="ORF">HA332_03460</name>
</gene>
<dbReference type="GeneID" id="60598286"/>
<accession>A0A832WNV2</accession>
<dbReference type="AlphaFoldDB" id="A0A832WNV2"/>
<evidence type="ECO:0000256" key="1">
    <source>
        <dbReference type="SAM" id="Phobius"/>
    </source>
</evidence>
<keyword evidence="1" id="KW-0812">Transmembrane</keyword>
<feature type="transmembrane region" description="Helical" evidence="1">
    <location>
        <begin position="12"/>
        <end position="32"/>
    </location>
</feature>
<dbReference type="EMBL" id="DUJO01000016">
    <property type="protein sequence ID" value="HII73445.1"/>
    <property type="molecule type" value="Genomic_DNA"/>
</dbReference>
<organism evidence="2 3">
    <name type="scientific">Sulfurisphaera tokodaii</name>
    <dbReference type="NCBI Taxonomy" id="111955"/>
    <lineage>
        <taxon>Archaea</taxon>
        <taxon>Thermoproteota</taxon>
        <taxon>Thermoprotei</taxon>
        <taxon>Sulfolobales</taxon>
        <taxon>Sulfolobaceae</taxon>
        <taxon>Sulfurisphaera</taxon>
    </lineage>
</organism>
<keyword evidence="1" id="KW-1133">Transmembrane helix</keyword>
<evidence type="ECO:0000313" key="2">
    <source>
        <dbReference type="EMBL" id="HII73445.1"/>
    </source>
</evidence>
<reference evidence="2" key="1">
    <citation type="journal article" date="2020" name="bioRxiv">
        <title>A rank-normalized archaeal taxonomy based on genome phylogeny resolves widespread incomplete and uneven classifications.</title>
        <authorList>
            <person name="Rinke C."/>
            <person name="Chuvochina M."/>
            <person name="Mussig A.J."/>
            <person name="Chaumeil P.-A."/>
            <person name="Waite D.W."/>
            <person name="Whitman W.B."/>
            <person name="Parks D.H."/>
            <person name="Hugenholtz P."/>
        </authorList>
    </citation>
    <scope>NUCLEOTIDE SEQUENCE</scope>
    <source>
        <strain evidence="2">UBA8838</strain>
    </source>
</reference>
<proteinExistence type="predicted"/>
<dbReference type="Proteomes" id="UP000646844">
    <property type="component" value="Unassembled WGS sequence"/>
</dbReference>
<name>A0A832WNV2_9CREN</name>
<evidence type="ECO:0000313" key="3">
    <source>
        <dbReference type="Proteomes" id="UP000646844"/>
    </source>
</evidence>
<sequence>MSLIVKISLSEGLIAFLMIEYLYYGAYPIVVLESKDKIKLLRSYFDSVIVRDFSTVP</sequence>
<comment type="caution">
    <text evidence="2">The sequence shown here is derived from an EMBL/GenBank/DDBJ whole genome shotgun (WGS) entry which is preliminary data.</text>
</comment>
<protein>
    <submittedName>
        <fullName evidence="2">Uncharacterized protein</fullName>
    </submittedName>
</protein>
<dbReference type="RefSeq" id="WP_198429745.1">
    <property type="nucleotide sequence ID" value="NZ_BAABQO010000017.1"/>
</dbReference>